<comment type="caution">
    <text evidence="9">The sequence shown here is derived from an EMBL/GenBank/DDBJ whole genome shotgun (WGS) entry which is preliminary data.</text>
</comment>
<dbReference type="Gene3D" id="1.10.10.10">
    <property type="entry name" value="Winged helix-like DNA-binding domain superfamily/Winged helix DNA-binding domain"/>
    <property type="match status" value="1"/>
</dbReference>
<comment type="cofactor">
    <cofactor evidence="7">
        <name>Zn(2+)</name>
        <dbReference type="ChEBI" id="CHEBI:29105"/>
    </cofactor>
    <text evidence="7">Binds 1 zinc ion per subunit.</text>
</comment>
<evidence type="ECO:0000256" key="8">
    <source>
        <dbReference type="PIRSR" id="PIRSR602481-2"/>
    </source>
</evidence>
<keyword evidence="3 7" id="KW-0862">Zinc</keyword>
<evidence type="ECO:0000256" key="5">
    <source>
        <dbReference type="ARBA" id="ARBA00023125"/>
    </source>
</evidence>
<comment type="cofactor">
    <cofactor evidence="8">
        <name>Mn(2+)</name>
        <dbReference type="ChEBI" id="CHEBI:29035"/>
    </cofactor>
    <cofactor evidence="8">
        <name>Fe(2+)</name>
        <dbReference type="ChEBI" id="CHEBI:29033"/>
    </cofactor>
    <text evidence="8">Binds 1 Mn(2+) or Fe(2+) ion per subunit.</text>
</comment>
<dbReference type="GO" id="GO:0008270">
    <property type="term" value="F:zinc ion binding"/>
    <property type="evidence" value="ECO:0007669"/>
    <property type="project" value="TreeGrafter"/>
</dbReference>
<evidence type="ECO:0000313" key="10">
    <source>
        <dbReference type="Proteomes" id="UP000294902"/>
    </source>
</evidence>
<dbReference type="EMBL" id="SMAL01000001">
    <property type="protein sequence ID" value="TCT16810.1"/>
    <property type="molecule type" value="Genomic_DNA"/>
</dbReference>
<evidence type="ECO:0000256" key="2">
    <source>
        <dbReference type="ARBA" id="ARBA00022491"/>
    </source>
</evidence>
<gene>
    <name evidence="9" type="ORF">EDC18_101106</name>
</gene>
<dbReference type="GO" id="GO:0000976">
    <property type="term" value="F:transcription cis-regulatory region binding"/>
    <property type="evidence" value="ECO:0007669"/>
    <property type="project" value="TreeGrafter"/>
</dbReference>
<dbReference type="InterPro" id="IPR036388">
    <property type="entry name" value="WH-like_DNA-bd_sf"/>
</dbReference>
<keyword evidence="4" id="KW-0805">Transcription regulation</keyword>
<evidence type="ECO:0000313" key="9">
    <source>
        <dbReference type="EMBL" id="TCT16810.1"/>
    </source>
</evidence>
<feature type="binding site" evidence="7">
    <location>
        <position position="135"/>
    </location>
    <ligand>
        <name>Zn(2+)</name>
        <dbReference type="ChEBI" id="CHEBI:29105"/>
    </ligand>
</feature>
<organism evidence="9 10">
    <name type="scientific">Natranaerovirga pectinivora</name>
    <dbReference type="NCBI Taxonomy" id="682400"/>
    <lineage>
        <taxon>Bacteria</taxon>
        <taxon>Bacillati</taxon>
        <taxon>Bacillota</taxon>
        <taxon>Clostridia</taxon>
        <taxon>Lachnospirales</taxon>
        <taxon>Natranaerovirgaceae</taxon>
        <taxon>Natranaerovirga</taxon>
    </lineage>
</organism>
<dbReference type="Gene3D" id="3.30.1490.190">
    <property type="match status" value="1"/>
</dbReference>
<proteinExistence type="inferred from homology"/>
<dbReference type="InterPro" id="IPR002481">
    <property type="entry name" value="FUR"/>
</dbReference>
<keyword evidence="10" id="KW-1185">Reference proteome</keyword>
<dbReference type="GO" id="GO:0003700">
    <property type="term" value="F:DNA-binding transcription factor activity"/>
    <property type="evidence" value="ECO:0007669"/>
    <property type="project" value="InterPro"/>
</dbReference>
<dbReference type="Proteomes" id="UP000294902">
    <property type="component" value="Unassembled WGS sequence"/>
</dbReference>
<keyword evidence="6" id="KW-0804">Transcription</keyword>
<dbReference type="InterPro" id="IPR043135">
    <property type="entry name" value="Fur_C"/>
</dbReference>
<keyword evidence="7" id="KW-0479">Metal-binding</keyword>
<dbReference type="GO" id="GO:0045892">
    <property type="term" value="P:negative regulation of DNA-templated transcription"/>
    <property type="evidence" value="ECO:0007669"/>
    <property type="project" value="TreeGrafter"/>
</dbReference>
<accession>A0A4R3MSX2</accession>
<feature type="binding site" evidence="8">
    <location>
        <position position="127"/>
    </location>
    <ligand>
        <name>Fe cation</name>
        <dbReference type="ChEBI" id="CHEBI:24875"/>
    </ligand>
</feature>
<evidence type="ECO:0000256" key="4">
    <source>
        <dbReference type="ARBA" id="ARBA00023015"/>
    </source>
</evidence>
<sequence>MDLDQLLILLKKKGYKTTPQRKTILTVLLEQKDNLLTAQGINLECIKHKKNTNITTIYRNLELLNEFDLVHKVISDDGTAHYKLKCIENHHHHLICKGCGKMEVIDYCPIKILENLSESKSFTLTDHKLELYGYCKQCN</sequence>
<dbReference type="SUPFAM" id="SSF46785">
    <property type="entry name" value="Winged helix' DNA-binding domain"/>
    <property type="match status" value="1"/>
</dbReference>
<evidence type="ECO:0000256" key="1">
    <source>
        <dbReference type="ARBA" id="ARBA00007957"/>
    </source>
</evidence>
<dbReference type="RefSeq" id="WP_165878407.1">
    <property type="nucleotide sequence ID" value="NZ_SMAL01000001.1"/>
</dbReference>
<comment type="similarity">
    <text evidence="1">Belongs to the Fur family.</text>
</comment>
<evidence type="ECO:0000256" key="3">
    <source>
        <dbReference type="ARBA" id="ARBA00022833"/>
    </source>
</evidence>
<evidence type="ECO:0000256" key="6">
    <source>
        <dbReference type="ARBA" id="ARBA00023163"/>
    </source>
</evidence>
<name>A0A4R3MSX2_9FIRM</name>
<evidence type="ECO:0000256" key="7">
    <source>
        <dbReference type="PIRSR" id="PIRSR602481-1"/>
    </source>
</evidence>
<dbReference type="Pfam" id="PF01475">
    <property type="entry name" value="FUR"/>
    <property type="match status" value="1"/>
</dbReference>
<feature type="binding site" evidence="7">
    <location>
        <position position="138"/>
    </location>
    <ligand>
        <name>Zn(2+)</name>
        <dbReference type="ChEBI" id="CHEBI:29105"/>
    </ligand>
</feature>
<feature type="binding site" evidence="7">
    <location>
        <position position="99"/>
    </location>
    <ligand>
        <name>Zn(2+)</name>
        <dbReference type="ChEBI" id="CHEBI:29105"/>
    </ligand>
</feature>
<dbReference type="AlphaFoldDB" id="A0A4R3MSX2"/>
<keyword evidence="5" id="KW-0238">DNA-binding</keyword>
<feature type="binding site" evidence="8">
    <location>
        <position position="90"/>
    </location>
    <ligand>
        <name>Fe cation</name>
        <dbReference type="ChEBI" id="CHEBI:24875"/>
    </ligand>
</feature>
<feature type="binding site" evidence="7">
    <location>
        <position position="96"/>
    </location>
    <ligand>
        <name>Zn(2+)</name>
        <dbReference type="ChEBI" id="CHEBI:29105"/>
    </ligand>
</feature>
<dbReference type="GO" id="GO:1900376">
    <property type="term" value="P:regulation of secondary metabolite biosynthetic process"/>
    <property type="evidence" value="ECO:0007669"/>
    <property type="project" value="TreeGrafter"/>
</dbReference>
<reference evidence="9 10" key="1">
    <citation type="submission" date="2019-03" db="EMBL/GenBank/DDBJ databases">
        <title>Genomic Encyclopedia of Type Strains, Phase IV (KMG-IV): sequencing the most valuable type-strain genomes for metagenomic binning, comparative biology and taxonomic classification.</title>
        <authorList>
            <person name="Goeker M."/>
        </authorList>
    </citation>
    <scope>NUCLEOTIDE SEQUENCE [LARGE SCALE GENOMIC DNA]</scope>
    <source>
        <strain evidence="9 10">DSM 24629</strain>
    </source>
</reference>
<keyword evidence="2" id="KW-0678">Repressor</keyword>
<dbReference type="CDD" id="cd07153">
    <property type="entry name" value="Fur_like"/>
    <property type="match status" value="1"/>
</dbReference>
<protein>
    <submittedName>
        <fullName evidence="9">Fur family zinc uptake transcriptional regulator/Fur family ferric uptake transcriptional regulator</fullName>
    </submittedName>
</protein>
<keyword evidence="8" id="KW-0408">Iron</keyword>
<dbReference type="PANTHER" id="PTHR33202:SF7">
    <property type="entry name" value="FERRIC UPTAKE REGULATION PROTEIN"/>
    <property type="match status" value="1"/>
</dbReference>
<dbReference type="InterPro" id="IPR036390">
    <property type="entry name" value="WH_DNA-bd_sf"/>
</dbReference>
<dbReference type="PANTHER" id="PTHR33202">
    <property type="entry name" value="ZINC UPTAKE REGULATION PROTEIN"/>
    <property type="match status" value="1"/>
</dbReference>